<name>A0ABU0PMJ5_9MICC</name>
<keyword evidence="4 6" id="KW-0456">Lyase</keyword>
<dbReference type="InterPro" id="IPR000887">
    <property type="entry name" value="Aldlse_KDPG_KHG"/>
</dbReference>
<gene>
    <name evidence="6" type="ORF">QFZ36_002738</name>
</gene>
<dbReference type="RefSeq" id="WP_306637322.1">
    <property type="nucleotide sequence ID" value="NZ_JAUSXB010000001.1"/>
</dbReference>
<comment type="caution">
    <text evidence="6">The sequence shown here is derived from an EMBL/GenBank/DDBJ whole genome shotgun (WGS) entry which is preliminary data.</text>
</comment>
<comment type="subunit">
    <text evidence="3">Homotrimer.</text>
</comment>
<dbReference type="EC" id="4.1.3.42" evidence="6"/>
<keyword evidence="5" id="KW-0119">Carbohydrate metabolism</keyword>
<evidence type="ECO:0000313" key="7">
    <source>
        <dbReference type="Proteomes" id="UP001236806"/>
    </source>
</evidence>
<evidence type="ECO:0000256" key="2">
    <source>
        <dbReference type="ARBA" id="ARBA00006906"/>
    </source>
</evidence>
<evidence type="ECO:0000256" key="3">
    <source>
        <dbReference type="ARBA" id="ARBA00011233"/>
    </source>
</evidence>
<keyword evidence="7" id="KW-1185">Reference proteome</keyword>
<dbReference type="PROSITE" id="PS00160">
    <property type="entry name" value="ALDOLASE_KDPG_KHG_2"/>
    <property type="match status" value="1"/>
</dbReference>
<dbReference type="EC" id="4.1.2.14" evidence="6"/>
<comment type="similarity">
    <text evidence="2">Belongs to the KHG/KDPG aldolase family.</text>
</comment>
<dbReference type="Proteomes" id="UP001236806">
    <property type="component" value="Unassembled WGS sequence"/>
</dbReference>
<dbReference type="PANTHER" id="PTHR30246:SF1">
    <property type="entry name" value="2-DEHYDRO-3-DEOXY-6-PHOSPHOGALACTONATE ALDOLASE-RELATED"/>
    <property type="match status" value="1"/>
</dbReference>
<dbReference type="CDD" id="cd00452">
    <property type="entry name" value="KDPG_aldolase"/>
    <property type="match status" value="1"/>
</dbReference>
<accession>A0ABU0PMJ5</accession>
<dbReference type="EMBL" id="JAUSXB010000001">
    <property type="protein sequence ID" value="MDQ0675177.1"/>
    <property type="molecule type" value="Genomic_DNA"/>
</dbReference>
<dbReference type="GO" id="GO:0008675">
    <property type="term" value="F:2-dehydro-3-deoxy-phosphogluconate aldolase activity"/>
    <property type="evidence" value="ECO:0007669"/>
    <property type="project" value="UniProtKB-EC"/>
</dbReference>
<comment type="pathway">
    <text evidence="1">Carbohydrate acid metabolism.</text>
</comment>
<evidence type="ECO:0000256" key="5">
    <source>
        <dbReference type="ARBA" id="ARBA00023277"/>
    </source>
</evidence>
<dbReference type="Pfam" id="PF01081">
    <property type="entry name" value="Aldolase"/>
    <property type="match status" value="1"/>
</dbReference>
<dbReference type="PANTHER" id="PTHR30246">
    <property type="entry name" value="2-KETO-3-DEOXY-6-PHOSPHOGLUCONATE ALDOLASE"/>
    <property type="match status" value="1"/>
</dbReference>
<organism evidence="6 7">
    <name type="scientific">Pseudarthrobacter siccitolerans</name>
    <dbReference type="NCBI Taxonomy" id="861266"/>
    <lineage>
        <taxon>Bacteria</taxon>
        <taxon>Bacillati</taxon>
        <taxon>Actinomycetota</taxon>
        <taxon>Actinomycetes</taxon>
        <taxon>Micrococcales</taxon>
        <taxon>Micrococcaceae</taxon>
        <taxon>Pseudarthrobacter</taxon>
    </lineage>
</organism>
<protein>
    <submittedName>
        <fullName evidence="6">2-dehydro-3-deoxyphosphogluconate aldolase/(4S)-4-hydroxy-2-oxoglutarate aldolase</fullName>
        <ecNumber evidence="6">4.1.2.14</ecNumber>
        <ecNumber evidence="6">4.1.3.42</ecNumber>
    </submittedName>
</protein>
<dbReference type="InterPro" id="IPR031338">
    <property type="entry name" value="KDPG/KHG_AS_2"/>
</dbReference>
<evidence type="ECO:0000256" key="4">
    <source>
        <dbReference type="ARBA" id="ARBA00023239"/>
    </source>
</evidence>
<proteinExistence type="inferred from homology"/>
<dbReference type="Gene3D" id="3.20.20.70">
    <property type="entry name" value="Aldolase class I"/>
    <property type="match status" value="1"/>
</dbReference>
<dbReference type="SUPFAM" id="SSF51569">
    <property type="entry name" value="Aldolase"/>
    <property type="match status" value="1"/>
</dbReference>
<dbReference type="GO" id="GO:0106009">
    <property type="term" value="F:(4S)-4-hydroxy-2-oxoglutarate aldolase activity"/>
    <property type="evidence" value="ECO:0007669"/>
    <property type="project" value="UniProtKB-EC"/>
</dbReference>
<dbReference type="InterPro" id="IPR013785">
    <property type="entry name" value="Aldolase_TIM"/>
</dbReference>
<sequence length="223" mass="22439">MENTLTPEALLDGVRRTRLVAIVRGTDGPAAGRAALAAMEEGFQYVEIALTTPGALEAISEVRAVAPAGCFVGAGTVLTKQDVDNVEAAGGQFVVTPSLAPSIEEAASRGVPVLAGALTPSEALEAMNRGAAAVKLFPASIGGPGYLKALRDPFPDTPFIAVGGVGLEEAAGYWGAGAIAVGLGGPLFGKVGSGGDLAPMRERARRFVALAADYHQSAAGGLR</sequence>
<evidence type="ECO:0000313" key="6">
    <source>
        <dbReference type="EMBL" id="MDQ0675177.1"/>
    </source>
</evidence>
<reference evidence="6 7" key="1">
    <citation type="submission" date="2023-07" db="EMBL/GenBank/DDBJ databases">
        <title>Comparative genomics of wheat-associated soil bacteria to identify genetic determinants of phenazine resistance.</title>
        <authorList>
            <person name="Mouncey N."/>
        </authorList>
    </citation>
    <scope>NUCLEOTIDE SEQUENCE [LARGE SCALE GENOMIC DNA]</scope>
    <source>
        <strain evidence="6 7">W1I3</strain>
    </source>
</reference>
<evidence type="ECO:0000256" key="1">
    <source>
        <dbReference type="ARBA" id="ARBA00004761"/>
    </source>
</evidence>